<keyword evidence="3" id="KW-1185">Reference proteome</keyword>
<accession>A0AA35ZA77</accession>
<dbReference type="Proteomes" id="UP001177003">
    <property type="component" value="Chromosome 5"/>
</dbReference>
<name>A0AA35ZA77_LACSI</name>
<reference evidence="2" key="1">
    <citation type="submission" date="2023-04" db="EMBL/GenBank/DDBJ databases">
        <authorList>
            <person name="Vijverberg K."/>
            <person name="Xiong W."/>
            <person name="Schranz E."/>
        </authorList>
    </citation>
    <scope>NUCLEOTIDE SEQUENCE</scope>
</reference>
<dbReference type="EMBL" id="OX465081">
    <property type="protein sequence ID" value="CAI9288616.1"/>
    <property type="molecule type" value="Genomic_DNA"/>
</dbReference>
<feature type="compositionally biased region" description="Polar residues" evidence="1">
    <location>
        <begin position="79"/>
        <end position="101"/>
    </location>
</feature>
<evidence type="ECO:0000256" key="1">
    <source>
        <dbReference type="SAM" id="MobiDB-lite"/>
    </source>
</evidence>
<organism evidence="2 3">
    <name type="scientific">Lactuca saligna</name>
    <name type="common">Willowleaf lettuce</name>
    <dbReference type="NCBI Taxonomy" id="75948"/>
    <lineage>
        <taxon>Eukaryota</taxon>
        <taxon>Viridiplantae</taxon>
        <taxon>Streptophyta</taxon>
        <taxon>Embryophyta</taxon>
        <taxon>Tracheophyta</taxon>
        <taxon>Spermatophyta</taxon>
        <taxon>Magnoliopsida</taxon>
        <taxon>eudicotyledons</taxon>
        <taxon>Gunneridae</taxon>
        <taxon>Pentapetalae</taxon>
        <taxon>asterids</taxon>
        <taxon>campanulids</taxon>
        <taxon>Asterales</taxon>
        <taxon>Asteraceae</taxon>
        <taxon>Cichorioideae</taxon>
        <taxon>Cichorieae</taxon>
        <taxon>Lactucinae</taxon>
        <taxon>Lactuca</taxon>
    </lineage>
</organism>
<dbReference type="AlphaFoldDB" id="A0AA35ZA77"/>
<protein>
    <submittedName>
        <fullName evidence="2">Uncharacterized protein</fullName>
    </submittedName>
</protein>
<sequence length="174" mass="19690">MQEEGKTGDGFVPLGICHRLFNFIINSFLTRRFTSPHDERSQAHEVRNPDHDVISHHHHGHDTGHEILVEFRHTNGSIVNRRNKGSGQNLVKGNGNPTLTRQKTDSQDQRNGNGDQEKVPKRTNLKILEGGNLPGRRHHLLSVASNINEKADAFIRSKKEAMEKNLSMKEINDV</sequence>
<evidence type="ECO:0000313" key="3">
    <source>
        <dbReference type="Proteomes" id="UP001177003"/>
    </source>
</evidence>
<gene>
    <name evidence="2" type="ORF">LSALG_LOCUS27899</name>
</gene>
<proteinExistence type="predicted"/>
<feature type="region of interest" description="Disordered" evidence="1">
    <location>
        <begin position="79"/>
        <end position="122"/>
    </location>
</feature>
<evidence type="ECO:0000313" key="2">
    <source>
        <dbReference type="EMBL" id="CAI9288616.1"/>
    </source>
</evidence>